<feature type="transmembrane region" description="Helical" evidence="8">
    <location>
        <begin position="125"/>
        <end position="146"/>
    </location>
</feature>
<comment type="similarity">
    <text evidence="7">Belongs to the glycosyltransferase 87 family.</text>
</comment>
<feature type="transmembrane region" description="Helical" evidence="8">
    <location>
        <begin position="153"/>
        <end position="178"/>
    </location>
</feature>
<evidence type="ECO:0000256" key="1">
    <source>
        <dbReference type="ARBA" id="ARBA00004651"/>
    </source>
</evidence>
<keyword evidence="3" id="KW-0808">Transferase</keyword>
<proteinExistence type="inferred from homology"/>
<keyword evidence="10" id="KW-1185">Reference proteome</keyword>
<evidence type="ECO:0000313" key="9">
    <source>
        <dbReference type="EMBL" id="AVX03311.1"/>
    </source>
</evidence>
<comment type="subcellular location">
    <subcellularLocation>
        <location evidence="1">Cell membrane</location>
        <topology evidence="1">Multi-pass membrane protein</topology>
    </subcellularLocation>
</comment>
<dbReference type="AlphaFoldDB" id="A0A2R4MBB1"/>
<feature type="transmembrane region" description="Helical" evidence="8">
    <location>
        <begin position="190"/>
        <end position="216"/>
    </location>
</feature>
<dbReference type="RefSeq" id="WP_117395001.1">
    <property type="nucleotide sequence ID" value="NZ_CP021330.1"/>
</dbReference>
<gene>
    <name evidence="9" type="ORF">MXMO3_00779</name>
</gene>
<feature type="transmembrane region" description="Helical" evidence="8">
    <location>
        <begin position="328"/>
        <end position="356"/>
    </location>
</feature>
<keyword evidence="5 8" id="KW-1133">Transmembrane helix</keyword>
<dbReference type="GO" id="GO:0005886">
    <property type="term" value="C:plasma membrane"/>
    <property type="evidence" value="ECO:0007669"/>
    <property type="project" value="UniProtKB-SubCell"/>
</dbReference>
<evidence type="ECO:0000256" key="5">
    <source>
        <dbReference type="ARBA" id="ARBA00022989"/>
    </source>
</evidence>
<evidence type="ECO:0000256" key="4">
    <source>
        <dbReference type="ARBA" id="ARBA00022692"/>
    </source>
</evidence>
<evidence type="ECO:0000313" key="10">
    <source>
        <dbReference type="Proteomes" id="UP000258927"/>
    </source>
</evidence>
<name>A0A2R4MBB1_9HYPH</name>
<dbReference type="InterPro" id="IPR018584">
    <property type="entry name" value="GT87"/>
</dbReference>
<evidence type="ECO:0000256" key="3">
    <source>
        <dbReference type="ARBA" id="ARBA00022679"/>
    </source>
</evidence>
<dbReference type="Proteomes" id="UP000258927">
    <property type="component" value="Chromosome"/>
</dbReference>
<evidence type="ECO:0000256" key="8">
    <source>
        <dbReference type="SAM" id="Phobius"/>
    </source>
</evidence>
<evidence type="ECO:0000256" key="7">
    <source>
        <dbReference type="ARBA" id="ARBA00024033"/>
    </source>
</evidence>
<evidence type="ECO:0008006" key="11">
    <source>
        <dbReference type="Google" id="ProtNLM"/>
    </source>
</evidence>
<keyword evidence="4 8" id="KW-0812">Transmembrane</keyword>
<sequence length="427" mass="47393">MRKSKPTMGQMLIEQLKSGDWLNAERVRIAGSFAFIAYIGLLVFVVFFPNGFKSANGQYLILDFNSFWTAAKLALAGDSLTPYSGQPFLELQKEWTGFQDTSFAFFYPPTWLVYVLPFGHFSQPIAYFLFNLIGFGLVILFGRALFKSWKSAFILCAFPAAMNCMLHGQNGLLSAALLGGAMLCLQHRRFVLAGIFIGLLSYKPQLGLIIPLALLFARHWHTFLSAAVTTIAIAVVSLLIFGLETWMAFFEQLPIASYVLRNGIVNWEKMVSVYAALRVLGLSDTWASAIQILVSLAIVLLLFQIWRPKPHHTQQSQAYTDKEMANRSAILIAGGLVFTPFALAYDFMILIVPIAYLVKSGVEEGFQPYEKTILAIIVLLSAITSRFALTTGIPIAPLLPLAIVGLGAYRHWTSSSHKTIDLPQETN</sequence>
<feature type="transmembrane region" description="Helical" evidence="8">
    <location>
        <begin position="223"/>
        <end position="243"/>
    </location>
</feature>
<feature type="transmembrane region" description="Helical" evidence="8">
    <location>
        <begin position="27"/>
        <end position="48"/>
    </location>
</feature>
<keyword evidence="6 8" id="KW-0472">Membrane</keyword>
<evidence type="ECO:0000256" key="6">
    <source>
        <dbReference type="ARBA" id="ARBA00023136"/>
    </source>
</evidence>
<feature type="transmembrane region" description="Helical" evidence="8">
    <location>
        <begin position="376"/>
        <end position="409"/>
    </location>
</feature>
<keyword evidence="2" id="KW-1003">Cell membrane</keyword>
<dbReference type="STRING" id="1122213.GCA_000423365_02019"/>
<dbReference type="EMBL" id="CP021330">
    <property type="protein sequence ID" value="AVX03311.1"/>
    <property type="molecule type" value="Genomic_DNA"/>
</dbReference>
<dbReference type="GO" id="GO:0016758">
    <property type="term" value="F:hexosyltransferase activity"/>
    <property type="evidence" value="ECO:0007669"/>
    <property type="project" value="InterPro"/>
</dbReference>
<organism evidence="9 10">
    <name type="scientific">Maritalea myrionectae</name>
    <dbReference type="NCBI Taxonomy" id="454601"/>
    <lineage>
        <taxon>Bacteria</taxon>
        <taxon>Pseudomonadati</taxon>
        <taxon>Pseudomonadota</taxon>
        <taxon>Alphaproteobacteria</taxon>
        <taxon>Hyphomicrobiales</taxon>
        <taxon>Devosiaceae</taxon>
        <taxon>Maritalea</taxon>
    </lineage>
</organism>
<protein>
    <recommendedName>
        <fullName evidence="11">DUF2029 domain-containing protein</fullName>
    </recommendedName>
</protein>
<feature type="transmembrane region" description="Helical" evidence="8">
    <location>
        <begin position="286"/>
        <end position="307"/>
    </location>
</feature>
<reference evidence="9 10" key="1">
    <citation type="submission" date="2017-05" db="EMBL/GenBank/DDBJ databases">
        <title>Genome Analysis of Maritalea myrionectae HL2708#5.</title>
        <authorList>
            <consortium name="Cotde Inc.-PKNU"/>
            <person name="Jang D."/>
            <person name="Oh H.-M."/>
        </authorList>
    </citation>
    <scope>NUCLEOTIDE SEQUENCE [LARGE SCALE GENOMIC DNA]</scope>
    <source>
        <strain evidence="9 10">HL2708#5</strain>
    </source>
</reference>
<accession>A0A2R4MBB1</accession>
<dbReference type="Pfam" id="PF09594">
    <property type="entry name" value="GT87"/>
    <property type="match status" value="1"/>
</dbReference>
<evidence type="ECO:0000256" key="2">
    <source>
        <dbReference type="ARBA" id="ARBA00022475"/>
    </source>
</evidence>
<dbReference type="KEGG" id="mmyr:MXMO3_00779"/>